<dbReference type="OrthoDB" id="9798888at2"/>
<evidence type="ECO:0000313" key="3">
    <source>
        <dbReference type="Proteomes" id="UP000245168"/>
    </source>
</evidence>
<feature type="domain" description="AB hydrolase-1" evidence="1">
    <location>
        <begin position="294"/>
        <end position="506"/>
    </location>
</feature>
<dbReference type="Pfam" id="PF00561">
    <property type="entry name" value="Abhydrolase_1"/>
    <property type="match status" value="1"/>
</dbReference>
<reference evidence="3" key="1">
    <citation type="submission" date="2018-05" db="EMBL/GenBank/DDBJ databases">
        <authorList>
            <person name="Liu B.-T."/>
        </authorList>
    </citation>
    <scope>NUCLEOTIDE SEQUENCE [LARGE SCALE GENOMIC DNA]</scope>
    <source>
        <strain evidence="3">WD6-1</strain>
    </source>
</reference>
<evidence type="ECO:0000313" key="2">
    <source>
        <dbReference type="EMBL" id="PWE17492.1"/>
    </source>
</evidence>
<evidence type="ECO:0000259" key="1">
    <source>
        <dbReference type="Pfam" id="PF00561"/>
    </source>
</evidence>
<dbReference type="Gene3D" id="1.10.10.10">
    <property type="entry name" value="Winged helix-like DNA-binding domain superfamily/Winged helix DNA-binding domain"/>
    <property type="match status" value="1"/>
</dbReference>
<accession>A0A2U2BU22</accession>
<dbReference type="PANTHER" id="PTHR43433">
    <property type="entry name" value="HYDROLASE, ALPHA/BETA FOLD FAMILY PROTEIN"/>
    <property type="match status" value="1"/>
</dbReference>
<name>A0A2U2BU22_9PROT</name>
<dbReference type="SUPFAM" id="SSF53474">
    <property type="entry name" value="alpha/beta-Hydrolases"/>
    <property type="match status" value="1"/>
</dbReference>
<dbReference type="PANTHER" id="PTHR43433:SF8">
    <property type="entry name" value="BIFUNCTIONAL LIPASE_ADENYLATE CYCLASE LIPJ"/>
    <property type="match status" value="1"/>
</dbReference>
<dbReference type="Gene3D" id="3.40.50.1820">
    <property type="entry name" value="alpha/beta hydrolase"/>
    <property type="match status" value="1"/>
</dbReference>
<dbReference type="AlphaFoldDB" id="A0A2U2BU22"/>
<keyword evidence="2" id="KW-0378">Hydrolase</keyword>
<dbReference type="InterPro" id="IPR029058">
    <property type="entry name" value="AB_hydrolase_fold"/>
</dbReference>
<dbReference type="PRINTS" id="PR00111">
    <property type="entry name" value="ABHYDROLASE"/>
</dbReference>
<dbReference type="InterPro" id="IPR036388">
    <property type="entry name" value="WH-like_DNA-bd_sf"/>
</dbReference>
<dbReference type="EMBL" id="QEXV01000003">
    <property type="protein sequence ID" value="PWE17492.1"/>
    <property type="molecule type" value="Genomic_DNA"/>
</dbReference>
<sequence>MDQGGGGLEIAVLGDLQVWREGRPAALPPSRKTRALLGFLAVTDRPHRRDRLCELFWDIPDDPRGALRWSLSKLRPLVNDPCAVRLMADRERVALSRERLVTDLERARAAIEADSISLEALDENVRRLGEPLLDGLDLPDQAYFQNWLTAERAEMEALYLKGVARCVRHPDQTPAGALAGARRWCEAAPLDPEAANTLLKALRAVGKTDEAGAVERETRRRFAEAGLAFEPEADAPADPQPVPTGRRLLQRQSIHFCTASDRVRIAYATVGQGPPLVKAANWLNHLELDWDAPIWSPIFRELARDHTFIRYDERGNGLSDWDVGDLSFDAFVSDLETVVDALKLERFPLLGISQGASVSIEYAIRHPGRVSHLILFGGYAAGWRVNATPEQIAEREAVITLTRQGWGANNPAYRQIFSSTFMPSASLEELNWFNEFQRQTTSAENAARFLTAFGDIDVRDRLEQVDVPTLVLHSRGDQRIPFETGRDIAARIPGAEFVPLESDAHLLLGRDPASQEFIAAIREFVDRT</sequence>
<dbReference type="InterPro" id="IPR050471">
    <property type="entry name" value="AB_hydrolase"/>
</dbReference>
<dbReference type="InterPro" id="IPR000073">
    <property type="entry name" value="AB_hydrolase_1"/>
</dbReference>
<keyword evidence="3" id="KW-1185">Reference proteome</keyword>
<dbReference type="Proteomes" id="UP000245168">
    <property type="component" value="Unassembled WGS sequence"/>
</dbReference>
<organism evidence="2 3">
    <name type="scientific">Marinicauda salina</name>
    <dbReference type="NCBI Taxonomy" id="2135793"/>
    <lineage>
        <taxon>Bacteria</taxon>
        <taxon>Pseudomonadati</taxon>
        <taxon>Pseudomonadota</taxon>
        <taxon>Alphaproteobacteria</taxon>
        <taxon>Maricaulales</taxon>
        <taxon>Maricaulaceae</taxon>
        <taxon>Marinicauda</taxon>
    </lineage>
</organism>
<dbReference type="GO" id="GO:0016787">
    <property type="term" value="F:hydrolase activity"/>
    <property type="evidence" value="ECO:0007669"/>
    <property type="project" value="UniProtKB-KW"/>
</dbReference>
<dbReference type="RefSeq" id="WP_109252723.1">
    <property type="nucleotide sequence ID" value="NZ_QEXV01000003.1"/>
</dbReference>
<gene>
    <name evidence="2" type="ORF">DDZ18_07415</name>
</gene>
<comment type="caution">
    <text evidence="2">The sequence shown here is derived from an EMBL/GenBank/DDBJ whole genome shotgun (WGS) entry which is preliminary data.</text>
</comment>
<proteinExistence type="predicted"/>
<protein>
    <submittedName>
        <fullName evidence="2">Alpha/beta hydrolase</fullName>
    </submittedName>
</protein>